<dbReference type="PANTHER" id="PTHR10500">
    <property type="entry name" value="BETA-MICROSEMINOPROTEIN"/>
    <property type="match status" value="1"/>
</dbReference>
<evidence type="ECO:0000256" key="4">
    <source>
        <dbReference type="ARBA" id="ARBA00023157"/>
    </source>
</evidence>
<dbReference type="Gene3D" id="2.20.25.590">
    <property type="match status" value="2"/>
</dbReference>
<reference evidence="7" key="3">
    <citation type="submission" date="2022-01" db="EMBL/GenBank/DDBJ databases">
        <authorList>
            <person name="Rubenstein D.R."/>
        </authorList>
    </citation>
    <scope>NUCLEOTIDE SEQUENCE</scope>
    <source>
        <strain evidence="7">SS15</strain>
        <tissue evidence="7">Liver</tissue>
    </source>
</reference>
<dbReference type="OrthoDB" id="6076852at2759"/>
<protein>
    <submittedName>
        <fullName evidence="6">Beta-microseminoprotein</fullName>
    </submittedName>
</protein>
<keyword evidence="4" id="KW-1015">Disulfide bond</keyword>
<feature type="non-terminal residue" evidence="6">
    <location>
        <position position="1"/>
    </location>
</feature>
<evidence type="ECO:0000256" key="1">
    <source>
        <dbReference type="ARBA" id="ARBA00004613"/>
    </source>
</evidence>
<sequence length="594" mass="67032">MVNGKLYPFGHIERTEDCYTCSCSESCMMNGKLYPFGNIVRTEFCRTCYCDKDGMTCCSLASESFLADICFLFDTDSVSNPPRYNEEKCKVIFNRKRCDYDVVQKDDPSKMCFVYARCMMNGKLYPFGSIERTENCRTCYCDKDGMGCCSLKRCDYDVVQKDDPSKICSAITEKHHDMGKSQKRDHFTISLVVVNILFKTLNFKNEALEPLISLALSGEMLNNIATDYPSGGKQAYISLILCFELFLLFTYHQKLIKCVGQKETDINSVFHPSQQRYTIQELLRNNPLLLQWPFLFAFSKRGKEIILTQVCSRKFLPISIDRKGVGQEVAGSRILHITEENSKEKREEVPKSKICFGFGCPFSHINVTDFIKRAPRKRGDSALGAAGQSGKLRKKIRKHVPKGNEEPACKATILRHLTDIHQLGQAAQEQDGEKGDSELSPSSLEPTQKQLWPRISNTIVACLLALAISMPLSDAACYFIPFKPGTSNGEVVGCLDEEGKVHEFGSSWRTEDCNDCSCSDTGIGCCNSYIAPVDYDEEKCERIFNKETCSYKVVEKDDHSKECPVHSWCQGTYSIICAQLYLKAEIKSNKASEI</sequence>
<evidence type="ECO:0000256" key="3">
    <source>
        <dbReference type="ARBA" id="ARBA00022525"/>
    </source>
</evidence>
<dbReference type="GO" id="GO:0005576">
    <property type="term" value="C:extracellular region"/>
    <property type="evidence" value="ECO:0007669"/>
    <property type="project" value="UniProtKB-SubCell"/>
</dbReference>
<name>A0A835NSQ6_9PASS</name>
<reference evidence="6" key="1">
    <citation type="submission" date="2020-10" db="EMBL/GenBank/DDBJ databases">
        <title>Feather gene expression reveals the developmental basis of iridescence in African starlings.</title>
        <authorList>
            <person name="Rubenstein D.R."/>
        </authorList>
    </citation>
    <scope>NUCLEOTIDE SEQUENCE</scope>
    <source>
        <strain evidence="6">SS15</strain>
        <tissue evidence="6">Liver</tissue>
    </source>
</reference>
<dbReference type="Proteomes" id="UP000618051">
    <property type="component" value="Unassembled WGS sequence"/>
</dbReference>
<dbReference type="InterPro" id="IPR008735">
    <property type="entry name" value="PSP94"/>
</dbReference>
<proteinExistence type="inferred from homology"/>
<dbReference type="Gene3D" id="2.10.70.10">
    <property type="entry name" value="Complement Module, domain 1"/>
    <property type="match status" value="2"/>
</dbReference>
<evidence type="ECO:0000313" key="7">
    <source>
        <dbReference type="EMBL" id="KAI1236367.1"/>
    </source>
</evidence>
<keyword evidence="8" id="KW-1185">Reference proteome</keyword>
<comment type="caution">
    <text evidence="6">The sequence shown here is derived from an EMBL/GenBank/DDBJ whole genome shotgun (WGS) entry which is preliminary data.</text>
</comment>
<gene>
    <name evidence="7" type="ORF">IHE44_0001656</name>
    <name evidence="6" type="ORF">IHE44_011427</name>
</gene>
<evidence type="ECO:0000256" key="2">
    <source>
        <dbReference type="ARBA" id="ARBA00010352"/>
    </source>
</evidence>
<reference evidence="7 8" key="2">
    <citation type="journal article" date="2021" name="J. Hered.">
        <title>Feather Gene Expression Elucidates the Developmental Basis of Plumage Iridescence in African Starlings.</title>
        <authorList>
            <person name="Rubenstein D.R."/>
            <person name="Corvelo A."/>
            <person name="MacManes M.D."/>
            <person name="Maia R."/>
            <person name="Narzisi G."/>
            <person name="Rousaki A."/>
            <person name="Vandenabeele P."/>
            <person name="Shawkey M.D."/>
            <person name="Solomon J."/>
        </authorList>
    </citation>
    <scope>NUCLEOTIDE SEQUENCE [LARGE SCALE GENOMIC DNA]</scope>
    <source>
        <strain evidence="7">SS15</strain>
    </source>
</reference>
<comment type="subcellular location">
    <subcellularLocation>
        <location evidence="1">Secreted</location>
    </subcellularLocation>
</comment>
<organism evidence="6">
    <name type="scientific">Lamprotornis superbus</name>
    <dbReference type="NCBI Taxonomy" id="245042"/>
    <lineage>
        <taxon>Eukaryota</taxon>
        <taxon>Metazoa</taxon>
        <taxon>Chordata</taxon>
        <taxon>Craniata</taxon>
        <taxon>Vertebrata</taxon>
        <taxon>Euteleostomi</taxon>
        <taxon>Archelosauria</taxon>
        <taxon>Archosauria</taxon>
        <taxon>Dinosauria</taxon>
        <taxon>Saurischia</taxon>
        <taxon>Theropoda</taxon>
        <taxon>Coelurosauria</taxon>
        <taxon>Aves</taxon>
        <taxon>Neognathae</taxon>
        <taxon>Neoaves</taxon>
        <taxon>Telluraves</taxon>
        <taxon>Australaves</taxon>
        <taxon>Passeriformes</taxon>
        <taxon>Sturnidae</taxon>
        <taxon>Lamprotornis</taxon>
    </lineage>
</organism>
<feature type="region of interest" description="Disordered" evidence="5">
    <location>
        <begin position="424"/>
        <end position="447"/>
    </location>
</feature>
<dbReference type="Pfam" id="PF05825">
    <property type="entry name" value="PSP94"/>
    <property type="match status" value="1"/>
</dbReference>
<comment type="similarity">
    <text evidence="2">Belongs to the beta-microseminoprotein family.</text>
</comment>
<dbReference type="EMBL" id="JADDUC010000052">
    <property type="protein sequence ID" value="KAG0121252.1"/>
    <property type="molecule type" value="Genomic_DNA"/>
</dbReference>
<dbReference type="AlphaFoldDB" id="A0A835NSQ6"/>
<accession>A0A835NSQ6</accession>
<keyword evidence="3" id="KW-0964">Secreted</keyword>
<dbReference type="Gene3D" id="2.60.40.1900">
    <property type="entry name" value="Beta-microseminoprotein (PSP94) domain"/>
    <property type="match status" value="1"/>
</dbReference>
<dbReference type="EMBL" id="JADDUC020000010">
    <property type="protein sequence ID" value="KAI1236367.1"/>
    <property type="molecule type" value="Genomic_DNA"/>
</dbReference>
<evidence type="ECO:0000313" key="6">
    <source>
        <dbReference type="EMBL" id="KAG0121252.1"/>
    </source>
</evidence>
<dbReference type="PANTHER" id="PTHR10500:SF7">
    <property type="entry name" value="BETA-MICROSEMINOPROTEIN"/>
    <property type="match status" value="1"/>
</dbReference>
<evidence type="ECO:0000256" key="5">
    <source>
        <dbReference type="SAM" id="MobiDB-lite"/>
    </source>
</evidence>
<evidence type="ECO:0000313" key="8">
    <source>
        <dbReference type="Proteomes" id="UP000618051"/>
    </source>
</evidence>